<evidence type="ECO:0000313" key="3">
    <source>
        <dbReference type="Proteomes" id="UP000580861"/>
    </source>
</evidence>
<accession>A0A841AUL4</accession>
<keyword evidence="3" id="KW-1185">Reference proteome</keyword>
<feature type="region of interest" description="Disordered" evidence="1">
    <location>
        <begin position="25"/>
        <end position="45"/>
    </location>
</feature>
<name>A0A841AUL4_9PSEU</name>
<organism evidence="2 3">
    <name type="scientific">Amycolatopsis umgeniensis</name>
    <dbReference type="NCBI Taxonomy" id="336628"/>
    <lineage>
        <taxon>Bacteria</taxon>
        <taxon>Bacillati</taxon>
        <taxon>Actinomycetota</taxon>
        <taxon>Actinomycetes</taxon>
        <taxon>Pseudonocardiales</taxon>
        <taxon>Pseudonocardiaceae</taxon>
        <taxon>Amycolatopsis</taxon>
    </lineage>
</organism>
<dbReference type="EMBL" id="JACHMX010000001">
    <property type="protein sequence ID" value="MBB5850065.1"/>
    <property type="molecule type" value="Genomic_DNA"/>
</dbReference>
<reference evidence="2 3" key="1">
    <citation type="submission" date="2020-08" db="EMBL/GenBank/DDBJ databases">
        <title>Sequencing the genomes of 1000 actinobacteria strains.</title>
        <authorList>
            <person name="Klenk H.-P."/>
        </authorList>
    </citation>
    <scope>NUCLEOTIDE SEQUENCE [LARGE SCALE GENOMIC DNA]</scope>
    <source>
        <strain evidence="2 3">DSM 45272</strain>
    </source>
</reference>
<feature type="compositionally biased region" description="Basic residues" evidence="1">
    <location>
        <begin position="25"/>
        <end position="35"/>
    </location>
</feature>
<comment type="caution">
    <text evidence="2">The sequence shown here is derived from an EMBL/GenBank/DDBJ whole genome shotgun (WGS) entry which is preliminary data.</text>
</comment>
<dbReference type="Proteomes" id="UP000580861">
    <property type="component" value="Unassembled WGS sequence"/>
</dbReference>
<dbReference type="AlphaFoldDB" id="A0A841AUL4"/>
<evidence type="ECO:0000256" key="1">
    <source>
        <dbReference type="SAM" id="MobiDB-lite"/>
    </source>
</evidence>
<sequence length="98" mass="10613">MTVSFAASECPSAVSRKPLSGRLMSRKWLSRHPTHPTRSDPSALAGNGIIQDKSVVKATFTTLTVAKVAFTTPALRTKHGTAVGEHAQKWLEIARVFL</sequence>
<gene>
    <name evidence="2" type="ORF">HDA45_000152</name>
</gene>
<evidence type="ECO:0000313" key="2">
    <source>
        <dbReference type="EMBL" id="MBB5850065.1"/>
    </source>
</evidence>
<protein>
    <submittedName>
        <fullName evidence="2">Uncharacterized protein</fullName>
    </submittedName>
</protein>
<proteinExistence type="predicted"/>